<keyword evidence="4 6" id="KW-1133">Transmembrane helix</keyword>
<dbReference type="InterPro" id="IPR005538">
    <property type="entry name" value="LrgA/CidA"/>
</dbReference>
<gene>
    <name evidence="7" type="ORF">ACFP85_14995</name>
</gene>
<comment type="caution">
    <text evidence="7">The sequence shown here is derived from an EMBL/GenBank/DDBJ whole genome shotgun (WGS) entry which is preliminary data.</text>
</comment>
<dbReference type="PANTHER" id="PTHR33931:SF2">
    <property type="entry name" value="HOLIN-LIKE PROTEIN CIDA"/>
    <property type="match status" value="1"/>
</dbReference>
<evidence type="ECO:0000256" key="3">
    <source>
        <dbReference type="ARBA" id="ARBA00022692"/>
    </source>
</evidence>
<accession>A0ABW1XNG8</accession>
<evidence type="ECO:0000256" key="1">
    <source>
        <dbReference type="ARBA" id="ARBA00004651"/>
    </source>
</evidence>
<name>A0ABW1XNG8_9ALTE</name>
<proteinExistence type="predicted"/>
<dbReference type="Pfam" id="PF03788">
    <property type="entry name" value="LrgA"/>
    <property type="match status" value="1"/>
</dbReference>
<evidence type="ECO:0000313" key="7">
    <source>
        <dbReference type="EMBL" id="MFC6441458.1"/>
    </source>
</evidence>
<evidence type="ECO:0000256" key="6">
    <source>
        <dbReference type="SAM" id="Phobius"/>
    </source>
</evidence>
<evidence type="ECO:0000256" key="2">
    <source>
        <dbReference type="ARBA" id="ARBA00022475"/>
    </source>
</evidence>
<evidence type="ECO:0000313" key="8">
    <source>
        <dbReference type="Proteomes" id="UP001596364"/>
    </source>
</evidence>
<comment type="subcellular location">
    <subcellularLocation>
        <location evidence="1">Cell membrane</location>
        <topology evidence="1">Multi-pass membrane protein</topology>
    </subcellularLocation>
</comment>
<keyword evidence="2" id="KW-1003">Cell membrane</keyword>
<keyword evidence="8" id="KW-1185">Reference proteome</keyword>
<dbReference type="Proteomes" id="UP001596364">
    <property type="component" value="Unassembled WGS sequence"/>
</dbReference>
<feature type="transmembrane region" description="Helical" evidence="6">
    <location>
        <begin position="91"/>
        <end position="114"/>
    </location>
</feature>
<evidence type="ECO:0000256" key="5">
    <source>
        <dbReference type="ARBA" id="ARBA00023136"/>
    </source>
</evidence>
<reference evidence="8" key="1">
    <citation type="journal article" date="2019" name="Int. J. Syst. Evol. Microbiol.">
        <title>The Global Catalogue of Microorganisms (GCM) 10K type strain sequencing project: providing services to taxonomists for standard genome sequencing and annotation.</title>
        <authorList>
            <consortium name="The Broad Institute Genomics Platform"/>
            <consortium name="The Broad Institute Genome Sequencing Center for Infectious Disease"/>
            <person name="Wu L."/>
            <person name="Ma J."/>
        </authorList>
    </citation>
    <scope>NUCLEOTIDE SEQUENCE [LARGE SCALE GENOMIC DNA]</scope>
    <source>
        <strain evidence="8">CGMCC 1.16031</strain>
    </source>
</reference>
<keyword evidence="5 6" id="KW-0472">Membrane</keyword>
<organism evidence="7 8">
    <name type="scientific">Pseudobowmanella zhangzhouensis</name>
    <dbReference type="NCBI Taxonomy" id="1537679"/>
    <lineage>
        <taxon>Bacteria</taxon>
        <taxon>Pseudomonadati</taxon>
        <taxon>Pseudomonadota</taxon>
        <taxon>Gammaproteobacteria</taxon>
        <taxon>Alteromonadales</taxon>
        <taxon>Alteromonadaceae</taxon>
    </lineage>
</organism>
<dbReference type="EMBL" id="JBHSUS010000001">
    <property type="protein sequence ID" value="MFC6441458.1"/>
    <property type="molecule type" value="Genomic_DNA"/>
</dbReference>
<dbReference type="RefSeq" id="WP_131257780.1">
    <property type="nucleotide sequence ID" value="NZ_JBHSUS010000001.1"/>
</dbReference>
<protein>
    <submittedName>
        <fullName evidence="7">CidA/LrgA family protein</fullName>
    </submittedName>
</protein>
<evidence type="ECO:0000256" key="4">
    <source>
        <dbReference type="ARBA" id="ARBA00022989"/>
    </source>
</evidence>
<sequence>MKSRNAWWQIPLSAAALVLLLEISARVAPLLPFTLPVPLFALFILLVSFMLLGRVPAGIRAISKVLLSHLSIFFVPAVIGVGLYMQQLLPWLSTLGFALVISTAVSLVVTAWLAQKLEKEHPSAD</sequence>
<dbReference type="PANTHER" id="PTHR33931">
    <property type="entry name" value="HOLIN-LIKE PROTEIN CIDA-RELATED"/>
    <property type="match status" value="1"/>
</dbReference>
<feature type="transmembrane region" description="Helical" evidence="6">
    <location>
        <begin position="65"/>
        <end position="85"/>
    </location>
</feature>
<feature type="transmembrane region" description="Helical" evidence="6">
    <location>
        <begin position="35"/>
        <end position="53"/>
    </location>
</feature>
<keyword evidence="3 6" id="KW-0812">Transmembrane</keyword>